<evidence type="ECO:0008006" key="9">
    <source>
        <dbReference type="Google" id="ProtNLM"/>
    </source>
</evidence>
<sequence length="417" mass="42345">MRQGVRAMAGRLSWGLGDQAVSSLSNFAVGIVVARGLGATGFGVFTLAWVTYGVLLNVSRGLATDPLVVRFSGAADERWRAAVARSSGTAMLIGLASGALSVLAGLALGGEVGWAFLGLGVVLPGLLVQDSWRYAFFASGQGHRAFLNDIVWAAAMVPALLFAARSGSVFAFVLAWGLSAALAAAFGALQSGVLPRAAGVREWVSHHRDLGSRYLVENVSNSGASQLRSYGLGAIAGLSAVGAIRGGELLLAPFLALLMGVSLVAVPEAARVLKRAPARLPTFCLVLGGGQAAAALVWGLGILFFLPDSVGTLVLGSVWGPAQELILPITLSVTAAGVIAGATAGLRALGAAKLSLRAQLFASAGYLGGGLAGAALAGAVGASWGSAIAMWCGAVVWWWQLRVGFRARTGTEAVGVR</sequence>
<keyword evidence="2" id="KW-1003">Cell membrane</keyword>
<feature type="transmembrane region" description="Helical" evidence="6">
    <location>
        <begin position="27"/>
        <end position="50"/>
    </location>
</feature>
<feature type="transmembrane region" description="Helical" evidence="6">
    <location>
        <begin position="114"/>
        <end position="134"/>
    </location>
</feature>
<dbReference type="OrthoDB" id="3701119at2"/>
<proteinExistence type="predicted"/>
<keyword evidence="5 6" id="KW-0472">Membrane</keyword>
<evidence type="ECO:0000313" key="8">
    <source>
        <dbReference type="Proteomes" id="UP000247892"/>
    </source>
</evidence>
<feature type="transmembrane region" description="Helical" evidence="6">
    <location>
        <begin position="88"/>
        <end position="108"/>
    </location>
</feature>
<feature type="transmembrane region" description="Helical" evidence="6">
    <location>
        <begin position="382"/>
        <end position="399"/>
    </location>
</feature>
<keyword evidence="3 6" id="KW-0812">Transmembrane</keyword>
<keyword evidence="4 6" id="KW-1133">Transmembrane helix</keyword>
<comment type="caution">
    <text evidence="7">The sequence shown here is derived from an EMBL/GenBank/DDBJ whole genome shotgun (WGS) entry which is preliminary data.</text>
</comment>
<protein>
    <recommendedName>
        <fullName evidence="9">O-antigen/teichoic acid export membrane protein</fullName>
    </recommendedName>
</protein>
<feature type="transmembrane region" description="Helical" evidence="6">
    <location>
        <begin position="358"/>
        <end position="376"/>
    </location>
</feature>
<feature type="transmembrane region" description="Helical" evidence="6">
    <location>
        <begin position="325"/>
        <end position="346"/>
    </location>
</feature>
<reference evidence="7 8" key="1">
    <citation type="submission" date="2016-07" db="EMBL/GenBank/DDBJ databases">
        <title>Draft genome sequence of Prauserella sp. YIM 121212, isolated from alkaline soil.</title>
        <authorList>
            <person name="Ruckert C."/>
            <person name="Albersmeier A."/>
            <person name="Jiang C.-L."/>
            <person name="Jiang Y."/>
            <person name="Kalinowski J."/>
            <person name="Schneider O."/>
            <person name="Winkler A."/>
            <person name="Zotchev S.B."/>
        </authorList>
    </citation>
    <scope>NUCLEOTIDE SEQUENCE [LARGE SCALE GENOMIC DNA]</scope>
    <source>
        <strain evidence="7 8">YIM 121212</strain>
    </source>
</reference>
<evidence type="ECO:0000256" key="3">
    <source>
        <dbReference type="ARBA" id="ARBA00022692"/>
    </source>
</evidence>
<comment type="subcellular location">
    <subcellularLocation>
        <location evidence="1">Cell membrane</location>
        <topology evidence="1">Multi-pass membrane protein</topology>
    </subcellularLocation>
</comment>
<evidence type="ECO:0000256" key="4">
    <source>
        <dbReference type="ARBA" id="ARBA00022989"/>
    </source>
</evidence>
<feature type="transmembrane region" description="Helical" evidence="6">
    <location>
        <begin position="170"/>
        <end position="189"/>
    </location>
</feature>
<feature type="transmembrane region" description="Helical" evidence="6">
    <location>
        <begin position="146"/>
        <end position="164"/>
    </location>
</feature>
<evidence type="ECO:0000256" key="1">
    <source>
        <dbReference type="ARBA" id="ARBA00004651"/>
    </source>
</evidence>
<dbReference type="Proteomes" id="UP000247892">
    <property type="component" value="Unassembled WGS sequence"/>
</dbReference>
<keyword evidence="8" id="KW-1185">Reference proteome</keyword>
<accession>A0A318LWH8</accession>
<gene>
    <name evidence="7" type="ORF">BA062_04285</name>
</gene>
<feature type="transmembrane region" description="Helical" evidence="6">
    <location>
        <begin position="282"/>
        <end position="305"/>
    </location>
</feature>
<organism evidence="7 8">
    <name type="scientific">Prauserella flavalba</name>
    <dbReference type="NCBI Taxonomy" id="1477506"/>
    <lineage>
        <taxon>Bacteria</taxon>
        <taxon>Bacillati</taxon>
        <taxon>Actinomycetota</taxon>
        <taxon>Actinomycetes</taxon>
        <taxon>Pseudonocardiales</taxon>
        <taxon>Pseudonocardiaceae</taxon>
        <taxon>Prauserella</taxon>
    </lineage>
</organism>
<dbReference type="EMBL" id="MASU01000002">
    <property type="protein sequence ID" value="PXY37835.1"/>
    <property type="molecule type" value="Genomic_DNA"/>
</dbReference>
<dbReference type="PANTHER" id="PTHR30250:SF26">
    <property type="entry name" value="PSMA PROTEIN"/>
    <property type="match status" value="1"/>
</dbReference>
<evidence type="ECO:0000256" key="2">
    <source>
        <dbReference type="ARBA" id="ARBA00022475"/>
    </source>
</evidence>
<dbReference type="InterPro" id="IPR050833">
    <property type="entry name" value="Poly_Biosynth_Transport"/>
</dbReference>
<evidence type="ECO:0000313" key="7">
    <source>
        <dbReference type="EMBL" id="PXY37835.1"/>
    </source>
</evidence>
<dbReference type="AlphaFoldDB" id="A0A318LWH8"/>
<name>A0A318LWH8_9PSEU</name>
<dbReference type="PANTHER" id="PTHR30250">
    <property type="entry name" value="PST FAMILY PREDICTED COLANIC ACID TRANSPORTER"/>
    <property type="match status" value="1"/>
</dbReference>
<evidence type="ECO:0000256" key="5">
    <source>
        <dbReference type="ARBA" id="ARBA00023136"/>
    </source>
</evidence>
<feature type="transmembrane region" description="Helical" evidence="6">
    <location>
        <begin position="250"/>
        <end position="270"/>
    </location>
</feature>
<dbReference type="GO" id="GO:0005886">
    <property type="term" value="C:plasma membrane"/>
    <property type="evidence" value="ECO:0007669"/>
    <property type="project" value="UniProtKB-SubCell"/>
</dbReference>
<evidence type="ECO:0000256" key="6">
    <source>
        <dbReference type="SAM" id="Phobius"/>
    </source>
</evidence>
<dbReference type="RefSeq" id="WP_110334709.1">
    <property type="nucleotide sequence ID" value="NZ_MASU01000002.1"/>
</dbReference>
<dbReference type="CDD" id="cd13126">
    <property type="entry name" value="MATE_like_11"/>
    <property type="match status" value="1"/>
</dbReference>